<feature type="domain" description="FecR protein" evidence="3">
    <location>
        <begin position="67"/>
        <end position="165"/>
    </location>
</feature>
<sequence length="431" mass="45878">MSKASLSRFSLVLLAVCALLALPAVADSQARIVRLSDVQGTVQIDKNTGLGFENAFLNLPITQGTELKTLGNGRAEVEFEDGSTLRLAPHSNVQFSTLGLSDAGKHLSVINLVEGMAYVDWLGKSGDEFSLNFSREKISLDHAAHFRVDTSTEVANLAVFKGDVEVEGPAGKIMVSKNKTATFDAANDDKSTLANNIEETPLDSWDKEAVAYHDQYAKNNSSPYGYGAADMGYYGAYSNVPGYGMMWQPYFTGVGWDPFMDGAWSWYPGYGYMFASAYPWGWMPYQYGNWMFVPGFGWMWQPGGWGNWLGVPRYTGPTTIHVHPLVAPTGTVKTVAVGRGGAVSPVASSHLLVRTGSAGMGIPRGSVSNLRHLNSQVAKNGFAPVHPGPQFGATSGRSSGFGAPHGTTAGSSMGHAPGSVGHATGGGTVHH</sequence>
<feature type="region of interest" description="Disordered" evidence="1">
    <location>
        <begin position="381"/>
        <end position="431"/>
    </location>
</feature>
<evidence type="ECO:0000259" key="3">
    <source>
        <dbReference type="Pfam" id="PF04773"/>
    </source>
</evidence>
<gene>
    <name evidence="4" type="ORF">SBA1_540016</name>
</gene>
<accession>A0A2U3KY64</accession>
<dbReference type="OrthoDB" id="128474at2"/>
<feature type="signal peptide" evidence="2">
    <location>
        <begin position="1"/>
        <end position="26"/>
    </location>
</feature>
<evidence type="ECO:0000256" key="1">
    <source>
        <dbReference type="SAM" id="MobiDB-lite"/>
    </source>
</evidence>
<feature type="chain" id="PRO_5015701173" description="FecR protein domain-containing protein" evidence="2">
    <location>
        <begin position="27"/>
        <end position="431"/>
    </location>
</feature>
<keyword evidence="2" id="KW-0732">Signal</keyword>
<evidence type="ECO:0000256" key="2">
    <source>
        <dbReference type="SAM" id="SignalP"/>
    </source>
</evidence>
<organism evidence="4 5">
    <name type="scientific">Candidatus Sulfotelmatobacter kueseliae</name>
    <dbReference type="NCBI Taxonomy" id="2042962"/>
    <lineage>
        <taxon>Bacteria</taxon>
        <taxon>Pseudomonadati</taxon>
        <taxon>Acidobacteriota</taxon>
        <taxon>Terriglobia</taxon>
        <taxon>Terriglobales</taxon>
        <taxon>Candidatus Korobacteraceae</taxon>
        <taxon>Candidatus Sulfotelmatobacter</taxon>
    </lineage>
</organism>
<dbReference type="PANTHER" id="PTHR38731">
    <property type="entry name" value="LIPL45-RELATED LIPOPROTEIN-RELATED"/>
    <property type="match status" value="1"/>
</dbReference>
<dbReference type="AlphaFoldDB" id="A0A2U3KY64"/>
<dbReference type="EMBL" id="OMOD01000149">
    <property type="protein sequence ID" value="SPF44601.1"/>
    <property type="molecule type" value="Genomic_DNA"/>
</dbReference>
<dbReference type="PANTHER" id="PTHR38731:SF3">
    <property type="entry name" value="BLL6125 PROTEIN"/>
    <property type="match status" value="1"/>
</dbReference>
<dbReference type="InterPro" id="IPR006860">
    <property type="entry name" value="FecR"/>
</dbReference>
<dbReference type="Pfam" id="PF20245">
    <property type="entry name" value="DUF6600"/>
    <property type="match status" value="1"/>
</dbReference>
<proteinExistence type="predicted"/>
<dbReference type="Proteomes" id="UP000238701">
    <property type="component" value="Unassembled WGS sequence"/>
</dbReference>
<dbReference type="Gene3D" id="2.60.120.1440">
    <property type="match status" value="1"/>
</dbReference>
<protein>
    <recommendedName>
        <fullName evidence="3">FecR protein domain-containing protein</fullName>
    </recommendedName>
</protein>
<dbReference type="InterPro" id="IPR046535">
    <property type="entry name" value="DUF6600"/>
</dbReference>
<reference evidence="5" key="1">
    <citation type="submission" date="2018-02" db="EMBL/GenBank/DDBJ databases">
        <authorList>
            <person name="Hausmann B."/>
        </authorList>
    </citation>
    <scope>NUCLEOTIDE SEQUENCE [LARGE SCALE GENOMIC DNA]</scope>
    <source>
        <strain evidence="5">Peat soil MAG SbA1</strain>
    </source>
</reference>
<evidence type="ECO:0000313" key="5">
    <source>
        <dbReference type="Proteomes" id="UP000238701"/>
    </source>
</evidence>
<dbReference type="Pfam" id="PF04773">
    <property type="entry name" value="FecR"/>
    <property type="match status" value="1"/>
</dbReference>
<evidence type="ECO:0000313" key="4">
    <source>
        <dbReference type="EMBL" id="SPF44601.1"/>
    </source>
</evidence>
<name>A0A2U3KY64_9BACT</name>